<evidence type="ECO:0000313" key="1">
    <source>
        <dbReference type="EMBL" id="EMD83906.1"/>
    </source>
</evidence>
<gene>
    <name evidence="1" type="ORF">C725_0878</name>
</gene>
<name>M2TQ80_9SPHN</name>
<organism evidence="1 2">
    <name type="scientific">Pacificimonas flava</name>
    <dbReference type="NCBI Taxonomy" id="1234595"/>
    <lineage>
        <taxon>Bacteria</taxon>
        <taxon>Pseudomonadati</taxon>
        <taxon>Pseudomonadota</taxon>
        <taxon>Alphaproteobacteria</taxon>
        <taxon>Sphingomonadales</taxon>
        <taxon>Sphingosinicellaceae</taxon>
        <taxon>Pacificimonas</taxon>
    </lineage>
</organism>
<dbReference type="OrthoDB" id="7567342at2"/>
<dbReference type="Proteomes" id="UP000011717">
    <property type="component" value="Unassembled WGS sequence"/>
</dbReference>
<dbReference type="RefSeq" id="WP_008600400.1">
    <property type="nucleotide sequence ID" value="NZ_AMRV01000002.1"/>
</dbReference>
<reference evidence="1 2" key="1">
    <citation type="journal article" date="2013" name="Genome Announc.">
        <title>Draft Genome Sequence of Strain JLT2015T, Belonging to the Family Sphingomonadaceae of the Alphaproteobacteria.</title>
        <authorList>
            <person name="Tang K."/>
            <person name="Liu K."/>
            <person name="Li S."/>
            <person name="Jiao N."/>
        </authorList>
    </citation>
    <scope>NUCLEOTIDE SEQUENCE [LARGE SCALE GENOMIC DNA]</scope>
    <source>
        <strain evidence="1 2">JLT2015</strain>
    </source>
</reference>
<dbReference type="Gene3D" id="3.40.1260.10">
    <property type="entry name" value="DsrEFH-like"/>
    <property type="match status" value="1"/>
</dbReference>
<dbReference type="AlphaFoldDB" id="M2TQ80"/>
<keyword evidence="2" id="KW-1185">Reference proteome</keyword>
<accession>M2TQ80</accession>
<sequence length="123" mass="12615">MSGLRPLNLLILDDDYARLHGGLSVAVSAAALGRPVHVFFQGLAVRALVSDRLWPEDSAARDKGVAAIKDLFVQAAELGIALTACETGLHLASLTANVLPPGVETGGLIGFLSGAGDGDLLTI</sequence>
<evidence type="ECO:0000313" key="2">
    <source>
        <dbReference type="Proteomes" id="UP000011717"/>
    </source>
</evidence>
<protein>
    <submittedName>
        <fullName evidence="1">Uncharacterized protein</fullName>
    </submittedName>
</protein>
<dbReference type="SUPFAM" id="SSF75169">
    <property type="entry name" value="DsrEFH-like"/>
    <property type="match status" value="1"/>
</dbReference>
<comment type="caution">
    <text evidence="1">The sequence shown here is derived from an EMBL/GenBank/DDBJ whole genome shotgun (WGS) entry which is preliminary data.</text>
</comment>
<dbReference type="EMBL" id="AMRV01000002">
    <property type="protein sequence ID" value="EMD83906.1"/>
    <property type="molecule type" value="Genomic_DNA"/>
</dbReference>
<proteinExistence type="predicted"/>
<dbReference type="InterPro" id="IPR027396">
    <property type="entry name" value="DsrEFH-like"/>
</dbReference>